<dbReference type="EMBL" id="BMUT01000006">
    <property type="protein sequence ID" value="GGX83208.1"/>
    <property type="molecule type" value="Genomic_DNA"/>
</dbReference>
<reference evidence="2" key="1">
    <citation type="journal article" date="2019" name="Int. J. Syst. Evol. Microbiol.">
        <title>The Global Catalogue of Microorganisms (GCM) 10K type strain sequencing project: providing services to taxonomists for standard genome sequencing and annotation.</title>
        <authorList>
            <consortium name="The Broad Institute Genomics Platform"/>
            <consortium name="The Broad Institute Genome Sequencing Center for Infectious Disease"/>
            <person name="Wu L."/>
            <person name="Ma J."/>
        </authorList>
    </citation>
    <scope>NUCLEOTIDE SEQUENCE [LARGE SCALE GENOMIC DNA]</scope>
    <source>
        <strain evidence="2">JCM 4586</strain>
    </source>
</reference>
<name>A0ABQ2YIS4_9ACTN</name>
<sequence>MVATTPATASTHINAVTEIMRLPPQPSPLPPAMLPVFSVPALQPSCPTGHLRGYRPHV</sequence>
<comment type="caution">
    <text evidence="1">The sequence shown here is derived from an EMBL/GenBank/DDBJ whole genome shotgun (WGS) entry which is preliminary data.</text>
</comment>
<dbReference type="Proteomes" id="UP000659223">
    <property type="component" value="Unassembled WGS sequence"/>
</dbReference>
<accession>A0ABQ2YIS4</accession>
<keyword evidence="2" id="KW-1185">Reference proteome</keyword>
<evidence type="ECO:0000313" key="1">
    <source>
        <dbReference type="EMBL" id="GGX83208.1"/>
    </source>
</evidence>
<proteinExistence type="predicted"/>
<gene>
    <name evidence="1" type="ORF">GCM10010324_30920</name>
</gene>
<organism evidence="1 2">
    <name type="scientific">Streptomyces hiroshimensis</name>
    <dbReference type="NCBI Taxonomy" id="66424"/>
    <lineage>
        <taxon>Bacteria</taxon>
        <taxon>Bacillati</taxon>
        <taxon>Actinomycetota</taxon>
        <taxon>Actinomycetes</taxon>
        <taxon>Kitasatosporales</taxon>
        <taxon>Streptomycetaceae</taxon>
        <taxon>Streptomyces</taxon>
    </lineage>
</organism>
<evidence type="ECO:0000313" key="2">
    <source>
        <dbReference type="Proteomes" id="UP000659223"/>
    </source>
</evidence>
<protein>
    <submittedName>
        <fullName evidence="1">Uncharacterized protein</fullName>
    </submittedName>
</protein>